<dbReference type="PANTHER" id="PTHR32305:SF15">
    <property type="entry name" value="PROTEIN RHSA-RELATED"/>
    <property type="match status" value="1"/>
</dbReference>
<sequence>MQKFASDSIGFRKYGVAPTLAVLNSDTLNRAASSWKNQEEIPMHKYIWNGRGQLAGVFGAVLKKDSHNLEANELLNYRMSDAGGGQLAEFDGVDYLENKKDKTTEVTLTKLPRNVNLTDGISFERDEIHLSIDLGSFATLRLITRYPTLNATSPETLKSAEMQTRKELIVKDHVGSVSQVIDISTHKIVERNASEPFGLARGIPLLSNSVLNEFKTNNKRADIVLYQNAQSNMRDNWELKSYEVVGSSNGNAAQGMRGSTVFATGKFSASTGLHNMGARAYDPARGVWMSPDLYLGQSLERMFSSPVEANLFQYSMNNPVLLNDPSGKFVPALVIGAVWGYRAFQAYRTVQAIQAVTMVSTAVIGGKILADASVSNNEVATNPNEASKIKSIATLNKAETCNVNSNKQNADRKLAENRSKGARAEAMVARETGLIKNTKRYEVPGFKNGSTIPDFIDRSNKYGVIEVKNVNEQVFRSQIEMQLEVAKELGLRYTLFVDKRAKLSSKLVQEIYDYNEINGYGIKEGIERRDFNEKDKTNGCEIDLNEKKDTDTHTKNDKDLNAEKSNKFIENSIYL</sequence>
<feature type="domain" description="Tox-REase-7" evidence="1">
    <location>
        <begin position="422"/>
        <end position="507"/>
    </location>
</feature>
<dbReference type="EMBL" id="WFLN01000012">
    <property type="protein sequence ID" value="KAB8027416.1"/>
    <property type="molecule type" value="Genomic_DNA"/>
</dbReference>
<name>A0A833N5E0_9BACT</name>
<dbReference type="InterPro" id="IPR022385">
    <property type="entry name" value="Rhs_assc_core"/>
</dbReference>
<gene>
    <name evidence="2" type="ORF">GCL57_14565</name>
</gene>
<keyword evidence="3" id="KW-1185">Reference proteome</keyword>
<evidence type="ECO:0000313" key="2">
    <source>
        <dbReference type="EMBL" id="KAB8027416.1"/>
    </source>
</evidence>
<accession>A0A833N5E0</accession>
<organism evidence="2 3">
    <name type="scientific">Fluviispira multicolorata</name>
    <dbReference type="NCBI Taxonomy" id="2654512"/>
    <lineage>
        <taxon>Bacteria</taxon>
        <taxon>Pseudomonadati</taxon>
        <taxon>Bdellovibrionota</taxon>
        <taxon>Oligoflexia</taxon>
        <taxon>Silvanigrellales</taxon>
        <taxon>Silvanigrellaceae</taxon>
        <taxon>Fluviispira</taxon>
    </lineage>
</organism>
<dbReference type="Pfam" id="PF15649">
    <property type="entry name" value="Tox-REase-7"/>
    <property type="match status" value="1"/>
</dbReference>
<protein>
    <recommendedName>
        <fullName evidence="1">Tox-REase-7 domain-containing protein</fullName>
    </recommendedName>
</protein>
<comment type="caution">
    <text evidence="2">The sequence shown here is derived from an EMBL/GenBank/DDBJ whole genome shotgun (WGS) entry which is preliminary data.</text>
</comment>
<dbReference type="PANTHER" id="PTHR32305">
    <property type="match status" value="1"/>
</dbReference>
<evidence type="ECO:0000259" key="1">
    <source>
        <dbReference type="Pfam" id="PF15649"/>
    </source>
</evidence>
<dbReference type="AlphaFoldDB" id="A0A833N5E0"/>
<proteinExistence type="predicted"/>
<dbReference type="Gene3D" id="2.180.10.10">
    <property type="entry name" value="RHS repeat-associated core"/>
    <property type="match status" value="1"/>
</dbReference>
<evidence type="ECO:0000313" key="3">
    <source>
        <dbReference type="Proteomes" id="UP000442694"/>
    </source>
</evidence>
<dbReference type="Proteomes" id="UP000442694">
    <property type="component" value="Unassembled WGS sequence"/>
</dbReference>
<reference evidence="2 3" key="1">
    <citation type="submission" date="2019-10" db="EMBL/GenBank/DDBJ databases">
        <title>New genus of Silvanigrellaceae.</title>
        <authorList>
            <person name="Pitt A."/>
            <person name="Hahn M.W."/>
        </authorList>
    </citation>
    <scope>NUCLEOTIDE SEQUENCE [LARGE SCALE GENOMIC DNA]</scope>
    <source>
        <strain evidence="2 3">33A1-SZDP</strain>
    </source>
</reference>
<dbReference type="InterPro" id="IPR050708">
    <property type="entry name" value="T6SS_VgrG/RHS"/>
</dbReference>
<dbReference type="InterPro" id="IPR028903">
    <property type="entry name" value="Tox-REase-7_dom"/>
</dbReference>
<dbReference type="RefSeq" id="WP_152214087.1">
    <property type="nucleotide sequence ID" value="NZ_WFLN01000012.1"/>
</dbReference>
<dbReference type="NCBIfam" id="TIGR03696">
    <property type="entry name" value="Rhs_assc_core"/>
    <property type="match status" value="1"/>
</dbReference>